<organism evidence="7 8">
    <name type="scientific">Methylophilus aquaticus</name>
    <dbReference type="NCBI Taxonomy" id="1971610"/>
    <lineage>
        <taxon>Bacteria</taxon>
        <taxon>Pseudomonadati</taxon>
        <taxon>Pseudomonadota</taxon>
        <taxon>Betaproteobacteria</taxon>
        <taxon>Nitrosomonadales</taxon>
        <taxon>Methylophilaceae</taxon>
        <taxon>Methylophilus</taxon>
    </lineage>
</organism>
<comment type="catalytic activity">
    <reaction evidence="6">
        <text>2 D-glyceraldehyde 3-phosphate = 4-(hydroxymethyl)-2-furancarboxaldehyde phosphate + phosphate + 2 H2O</text>
        <dbReference type="Rhea" id="RHEA:43536"/>
        <dbReference type="ChEBI" id="CHEBI:15377"/>
        <dbReference type="ChEBI" id="CHEBI:43474"/>
        <dbReference type="ChEBI" id="CHEBI:59776"/>
        <dbReference type="ChEBI" id="CHEBI:83407"/>
        <dbReference type="EC" id="4.2.3.153"/>
    </reaction>
</comment>
<evidence type="ECO:0000256" key="2">
    <source>
        <dbReference type="ARBA" id="ARBA00012553"/>
    </source>
</evidence>
<evidence type="ECO:0000256" key="5">
    <source>
        <dbReference type="ARBA" id="ARBA00032523"/>
    </source>
</evidence>
<comment type="function">
    <text evidence="1">Catalyzes the formation of 4-(hydroxymethyl)-2-furancarboxaldehyde phosphate (4-HFC-P) from two molecules of glyceraldehyde-3-P (GA-3-P).</text>
</comment>
<keyword evidence="3" id="KW-0456">Lyase</keyword>
<name>A0ABT9JV66_9PROT</name>
<protein>
    <recommendedName>
        <fullName evidence="2">(5-formylfuran-3-yl)methyl phosphate synthase</fullName>
        <ecNumber evidence="2">4.2.3.153</ecNumber>
    </recommendedName>
    <alternativeName>
        <fullName evidence="5">4-(hydroxymethyl)-2-furancarboxaldehyde-phosphate synthase</fullName>
    </alternativeName>
</protein>
<dbReference type="EC" id="4.2.3.153" evidence="2"/>
<dbReference type="InterPro" id="IPR007565">
    <property type="entry name" value="4HFCP_synth"/>
</dbReference>
<evidence type="ECO:0000313" key="8">
    <source>
        <dbReference type="Proteomes" id="UP001225906"/>
    </source>
</evidence>
<gene>
    <name evidence="7" type="ORF">Q9291_11555</name>
</gene>
<evidence type="ECO:0000256" key="6">
    <source>
        <dbReference type="ARBA" id="ARBA00047628"/>
    </source>
</evidence>
<proteinExistence type="predicted"/>
<reference evidence="8" key="1">
    <citation type="journal article" date="2019" name="Int. J. Syst. Evol. Microbiol.">
        <title>The Global Catalogue of Microorganisms (GCM) 10K type strain sequencing project: providing services to taxonomists for standard genome sequencing and annotation.</title>
        <authorList>
            <consortium name="The Broad Institute Genomics Platform"/>
            <consortium name="The Broad Institute Genome Sequencing Center for Infectious Disease"/>
            <person name="Wu L."/>
            <person name="Ma J."/>
        </authorList>
    </citation>
    <scope>NUCLEOTIDE SEQUENCE [LARGE SCALE GENOMIC DNA]</scope>
    <source>
        <strain evidence="8">VKM B-3159</strain>
    </source>
</reference>
<evidence type="ECO:0000256" key="4">
    <source>
        <dbReference type="ARBA" id="ARBA00023270"/>
    </source>
</evidence>
<comment type="caution">
    <text evidence="7">The sequence shown here is derived from an EMBL/GenBank/DDBJ whole genome shotgun (WGS) entry which is preliminary data.</text>
</comment>
<evidence type="ECO:0000313" key="7">
    <source>
        <dbReference type="EMBL" id="MDP8568485.1"/>
    </source>
</evidence>
<evidence type="ECO:0000256" key="1">
    <source>
        <dbReference type="ARBA" id="ARBA00003810"/>
    </source>
</evidence>
<sequence length="237" mass="25725">MQLLVSVNSVSEASLALSAGVDLLDLKDTTYGALAMLDMGVSQAILQAVRHHRIAHPASTVTVSATIGDDCASMEQLKQRMDARLEAGVDIIKLPATIWLDSDLQTTLQRFLGHQVSLIAVFSPAELAEHAFMHEKLAELSAKGYFGVMVDTIDKHMPVTAQVDQHTLRAFIQLAQSLALTVGVAGGLQVSDLKLLSLMRPDYIGFRSGLCEQQQRKNCLSASMLMTTVEKMSDICQ</sequence>
<keyword evidence="8" id="KW-1185">Reference proteome</keyword>
<evidence type="ECO:0000256" key="3">
    <source>
        <dbReference type="ARBA" id="ARBA00023239"/>
    </source>
</evidence>
<dbReference type="Proteomes" id="UP001225906">
    <property type="component" value="Unassembled WGS sequence"/>
</dbReference>
<dbReference type="InterPro" id="IPR036206">
    <property type="entry name" value="ThiamineP_synth_sf"/>
</dbReference>
<dbReference type="SUPFAM" id="SSF51391">
    <property type="entry name" value="Thiamin phosphate synthase"/>
    <property type="match status" value="1"/>
</dbReference>
<dbReference type="Pfam" id="PF04476">
    <property type="entry name" value="4HFCP_synth"/>
    <property type="match status" value="1"/>
</dbReference>
<dbReference type="PIRSF" id="PIRSF015957">
    <property type="entry name" value="UCP015957"/>
    <property type="match status" value="1"/>
</dbReference>
<dbReference type="RefSeq" id="WP_306390206.1">
    <property type="nucleotide sequence ID" value="NZ_JAVCAP010000022.1"/>
</dbReference>
<dbReference type="EMBL" id="JAVCAP010000022">
    <property type="protein sequence ID" value="MDP8568485.1"/>
    <property type="molecule type" value="Genomic_DNA"/>
</dbReference>
<accession>A0ABT9JV66</accession>
<keyword evidence="4" id="KW-0704">Schiff base</keyword>